<dbReference type="AlphaFoldDB" id="A0A1D1V904"/>
<protein>
    <recommendedName>
        <fullName evidence="5">BAR domain-containing protein</fullName>
    </recommendedName>
</protein>
<dbReference type="GO" id="GO:0016191">
    <property type="term" value="P:synaptic vesicle uncoating"/>
    <property type="evidence" value="ECO:0007669"/>
    <property type="project" value="TreeGrafter"/>
</dbReference>
<dbReference type="Proteomes" id="UP000186922">
    <property type="component" value="Unassembled WGS sequence"/>
</dbReference>
<dbReference type="GO" id="GO:0098793">
    <property type="term" value="C:presynapse"/>
    <property type="evidence" value="ECO:0007669"/>
    <property type="project" value="TreeGrafter"/>
</dbReference>
<comment type="similarity">
    <text evidence="2">Belongs to the endophilin family.</text>
</comment>
<dbReference type="Pfam" id="PF03114">
    <property type="entry name" value="BAR"/>
    <property type="match status" value="1"/>
</dbReference>
<dbReference type="InterPro" id="IPR027267">
    <property type="entry name" value="AH/BAR_dom_sf"/>
</dbReference>
<dbReference type="SMART" id="SM00721">
    <property type="entry name" value="BAR"/>
    <property type="match status" value="1"/>
</dbReference>
<feature type="domain" description="BAR" evidence="5">
    <location>
        <begin position="18"/>
        <end position="184"/>
    </location>
</feature>
<dbReference type="GO" id="GO:0005737">
    <property type="term" value="C:cytoplasm"/>
    <property type="evidence" value="ECO:0007669"/>
    <property type="project" value="InterPro"/>
</dbReference>
<comment type="subcellular location">
    <subcellularLocation>
        <location evidence="1">Membrane</location>
        <topology evidence="1">Peripheral membrane protein</topology>
    </subcellularLocation>
</comment>
<evidence type="ECO:0000313" key="6">
    <source>
        <dbReference type="EMBL" id="GAU98146.1"/>
    </source>
</evidence>
<accession>A0A1D1V904</accession>
<evidence type="ECO:0000256" key="3">
    <source>
        <dbReference type="ARBA" id="ARBA00023054"/>
    </source>
</evidence>
<sequence>MSLAGLKKQFNKANQYVSEKIGGAEPTRLDEDFKEMERKTDVTAELIENLINRTKEYLQPNPATRAKMNAFNSYAKMRGQAKQHPYPQSEGLLGDTMVKYGGDLGPESLFGQSLIEAGEAMRQMAEVKYALEDQVRQAFLDPLHLLQTKDIKDLLFHRKKLEGRRLDFDCKKRKHVKGVFAFLD</sequence>
<dbReference type="SUPFAM" id="SSF103657">
    <property type="entry name" value="BAR/IMD domain-like"/>
    <property type="match status" value="1"/>
</dbReference>
<dbReference type="InterPro" id="IPR050384">
    <property type="entry name" value="Endophilin_SH3RF"/>
</dbReference>
<gene>
    <name evidence="6" type="primary">RvY_09326</name>
    <name evidence="6" type="synonym">RvY_09326.2</name>
    <name evidence="6" type="ORF">RvY_09326-2</name>
</gene>
<organism evidence="6 7">
    <name type="scientific">Ramazzottius varieornatus</name>
    <name type="common">Water bear</name>
    <name type="synonym">Tardigrade</name>
    <dbReference type="NCBI Taxonomy" id="947166"/>
    <lineage>
        <taxon>Eukaryota</taxon>
        <taxon>Metazoa</taxon>
        <taxon>Ecdysozoa</taxon>
        <taxon>Tardigrada</taxon>
        <taxon>Eutardigrada</taxon>
        <taxon>Parachela</taxon>
        <taxon>Hypsibioidea</taxon>
        <taxon>Ramazzottiidae</taxon>
        <taxon>Ramazzottius</taxon>
    </lineage>
</organism>
<keyword evidence="4" id="KW-0472">Membrane</keyword>
<dbReference type="InterPro" id="IPR004148">
    <property type="entry name" value="BAR_dom"/>
</dbReference>
<name>A0A1D1V904_RAMVA</name>
<evidence type="ECO:0000256" key="1">
    <source>
        <dbReference type="ARBA" id="ARBA00004170"/>
    </source>
</evidence>
<keyword evidence="3" id="KW-0175">Coiled coil</keyword>
<evidence type="ECO:0000259" key="5">
    <source>
        <dbReference type="PROSITE" id="PS51021"/>
    </source>
</evidence>
<reference evidence="6 7" key="1">
    <citation type="journal article" date="2016" name="Nat. Commun.">
        <title>Extremotolerant tardigrade genome and improved radiotolerance of human cultured cells by tardigrade-unique protein.</title>
        <authorList>
            <person name="Hashimoto T."/>
            <person name="Horikawa D.D."/>
            <person name="Saito Y."/>
            <person name="Kuwahara H."/>
            <person name="Kozuka-Hata H."/>
            <person name="Shin-I T."/>
            <person name="Minakuchi Y."/>
            <person name="Ohishi K."/>
            <person name="Motoyama A."/>
            <person name="Aizu T."/>
            <person name="Enomoto A."/>
            <person name="Kondo K."/>
            <person name="Tanaka S."/>
            <person name="Hara Y."/>
            <person name="Koshikawa S."/>
            <person name="Sagara H."/>
            <person name="Miura T."/>
            <person name="Yokobori S."/>
            <person name="Miyagawa K."/>
            <person name="Suzuki Y."/>
            <person name="Kubo T."/>
            <person name="Oyama M."/>
            <person name="Kohara Y."/>
            <person name="Fujiyama A."/>
            <person name="Arakawa K."/>
            <person name="Katayama T."/>
            <person name="Toyoda A."/>
            <person name="Kunieda T."/>
        </authorList>
    </citation>
    <scope>NUCLEOTIDE SEQUENCE [LARGE SCALE GENOMIC DNA]</scope>
    <source>
        <strain evidence="6 7">YOKOZUNA-1</strain>
    </source>
</reference>
<evidence type="ECO:0000256" key="2">
    <source>
        <dbReference type="ARBA" id="ARBA00006697"/>
    </source>
</evidence>
<dbReference type="PANTHER" id="PTHR14167">
    <property type="entry name" value="SH3 DOMAIN-CONTAINING"/>
    <property type="match status" value="1"/>
</dbReference>
<dbReference type="OrthoDB" id="443981at2759"/>
<dbReference type="GO" id="GO:0098978">
    <property type="term" value="C:glutamatergic synapse"/>
    <property type="evidence" value="ECO:0007669"/>
    <property type="project" value="TreeGrafter"/>
</dbReference>
<dbReference type="Gene3D" id="1.20.1270.60">
    <property type="entry name" value="Arfaptin homology (AH) domain/BAR domain"/>
    <property type="match status" value="1"/>
</dbReference>
<evidence type="ECO:0000313" key="7">
    <source>
        <dbReference type="Proteomes" id="UP000186922"/>
    </source>
</evidence>
<dbReference type="PROSITE" id="PS51021">
    <property type="entry name" value="BAR"/>
    <property type="match status" value="1"/>
</dbReference>
<keyword evidence="7" id="KW-1185">Reference proteome</keyword>
<dbReference type="STRING" id="947166.A0A1D1V904"/>
<proteinExistence type="inferred from homology"/>
<evidence type="ECO:0000256" key="4">
    <source>
        <dbReference type="ARBA" id="ARBA00023136"/>
    </source>
</evidence>
<comment type="caution">
    <text evidence="6">The sequence shown here is derived from an EMBL/GenBank/DDBJ whole genome shotgun (WGS) entry which is preliminary data.</text>
</comment>
<dbReference type="PANTHER" id="PTHR14167:SF81">
    <property type="entry name" value="ENDOPHILIN-A"/>
    <property type="match status" value="1"/>
</dbReference>
<dbReference type="EMBL" id="BDGG01000004">
    <property type="protein sequence ID" value="GAU98146.1"/>
    <property type="molecule type" value="Genomic_DNA"/>
</dbReference>